<keyword evidence="5 9" id="KW-0312">Gluconeogenesis</keyword>
<feature type="binding site" evidence="9">
    <location>
        <position position="173"/>
    </location>
    <ligand>
        <name>substrate</name>
    </ligand>
</feature>
<dbReference type="GO" id="GO:0006096">
    <property type="term" value="P:glycolytic process"/>
    <property type="evidence" value="ECO:0007669"/>
    <property type="project" value="UniProtKB-UniRule"/>
</dbReference>
<dbReference type="PANTHER" id="PTHR21139">
    <property type="entry name" value="TRIOSEPHOSPHATE ISOMERASE"/>
    <property type="match status" value="1"/>
</dbReference>
<evidence type="ECO:0000256" key="9">
    <source>
        <dbReference type="HAMAP-Rule" id="MF_00147"/>
    </source>
</evidence>
<proteinExistence type="inferred from homology"/>
<dbReference type="InterPro" id="IPR035990">
    <property type="entry name" value="TIM_sf"/>
</dbReference>
<comment type="function">
    <text evidence="9">Involved in the gluconeogenesis. Catalyzes stereospecifically the conversion of dihydroxyacetone phosphate (DHAP) to D-glyceraldehyde-3-phosphate (G3P).</text>
</comment>
<dbReference type="InterPro" id="IPR000652">
    <property type="entry name" value="Triosephosphate_isomerase"/>
</dbReference>
<comment type="catalytic activity">
    <reaction evidence="9 10">
        <text>D-glyceraldehyde 3-phosphate = dihydroxyacetone phosphate</text>
        <dbReference type="Rhea" id="RHEA:18585"/>
        <dbReference type="ChEBI" id="CHEBI:57642"/>
        <dbReference type="ChEBI" id="CHEBI:59776"/>
        <dbReference type="EC" id="5.3.1.1"/>
    </reaction>
</comment>
<comment type="subcellular location">
    <subcellularLocation>
        <location evidence="9 10">Cytoplasm</location>
    </subcellularLocation>
</comment>
<organism evidence="11 12">
    <name type="scientific">Candidatus Scatoplasma merdavium</name>
    <dbReference type="NCBI Taxonomy" id="2840932"/>
    <lineage>
        <taxon>Bacteria</taxon>
        <taxon>Bacillati</taxon>
        <taxon>Bacillota</taxon>
        <taxon>Bacilli</taxon>
        <taxon>Bacillales</taxon>
        <taxon>Candidatus Scatoplasma</taxon>
    </lineage>
</organism>
<dbReference type="GO" id="GO:0019563">
    <property type="term" value="P:glycerol catabolic process"/>
    <property type="evidence" value="ECO:0007669"/>
    <property type="project" value="TreeGrafter"/>
</dbReference>
<comment type="pathway">
    <text evidence="1 9 10">Carbohydrate degradation; glycolysis; D-glyceraldehyde 3-phosphate from glycerone phosphate: step 1/1.</text>
</comment>
<evidence type="ECO:0000256" key="8">
    <source>
        <dbReference type="ARBA" id="ARBA00023235"/>
    </source>
</evidence>
<dbReference type="InterPro" id="IPR022896">
    <property type="entry name" value="TrioseP_Isoase_bac/euk"/>
</dbReference>
<reference evidence="11" key="1">
    <citation type="submission" date="2020-10" db="EMBL/GenBank/DDBJ databases">
        <authorList>
            <person name="Gilroy R."/>
        </authorList>
    </citation>
    <scope>NUCLEOTIDE SEQUENCE</scope>
    <source>
        <strain evidence="11">1748</strain>
    </source>
</reference>
<dbReference type="PROSITE" id="PS51440">
    <property type="entry name" value="TIM_2"/>
    <property type="match status" value="1"/>
</dbReference>
<dbReference type="AlphaFoldDB" id="A0A9D9D8V6"/>
<dbReference type="InterPro" id="IPR013785">
    <property type="entry name" value="Aldolase_TIM"/>
</dbReference>
<dbReference type="EMBL" id="JADING010000035">
    <property type="protein sequence ID" value="MBO8414090.1"/>
    <property type="molecule type" value="Genomic_DNA"/>
</dbReference>
<evidence type="ECO:0000256" key="6">
    <source>
        <dbReference type="ARBA" id="ARBA00022490"/>
    </source>
</evidence>
<comment type="pathway">
    <text evidence="9 10">Carbohydrate biosynthesis; gluconeogenesis.</text>
</comment>
<feature type="active site" description="Proton acceptor" evidence="9">
    <location>
        <position position="167"/>
    </location>
</feature>
<dbReference type="FunFam" id="3.20.20.70:FF:000016">
    <property type="entry name" value="Triosephosphate isomerase"/>
    <property type="match status" value="1"/>
</dbReference>
<gene>
    <name evidence="9" type="primary">tpiA</name>
    <name evidence="11" type="ORF">IAC78_01220</name>
</gene>
<comment type="caution">
    <text evidence="11">The sequence shown here is derived from an EMBL/GenBank/DDBJ whole genome shotgun (WGS) entry which is preliminary data.</text>
</comment>
<name>A0A9D9D8V6_9BACL</name>
<dbReference type="NCBIfam" id="TIGR00419">
    <property type="entry name" value="tim"/>
    <property type="match status" value="1"/>
</dbReference>
<evidence type="ECO:0000256" key="10">
    <source>
        <dbReference type="RuleBase" id="RU363013"/>
    </source>
</evidence>
<evidence type="ECO:0000256" key="4">
    <source>
        <dbReference type="ARBA" id="ARBA00019397"/>
    </source>
</evidence>
<evidence type="ECO:0000256" key="7">
    <source>
        <dbReference type="ARBA" id="ARBA00023152"/>
    </source>
</evidence>
<dbReference type="InterPro" id="IPR020861">
    <property type="entry name" value="Triosephosphate_isomerase_AS"/>
</dbReference>
<feature type="binding site" evidence="9">
    <location>
        <position position="213"/>
    </location>
    <ligand>
        <name>substrate</name>
    </ligand>
</feature>
<dbReference type="GO" id="GO:0006094">
    <property type="term" value="P:gluconeogenesis"/>
    <property type="evidence" value="ECO:0007669"/>
    <property type="project" value="UniProtKB-UniRule"/>
</dbReference>
<protein>
    <recommendedName>
        <fullName evidence="4 9">Triosephosphate isomerase</fullName>
        <shortName evidence="9">TIM</shortName>
        <shortName evidence="9">TPI</shortName>
        <ecNumber evidence="3 9">5.3.1.1</ecNumber>
    </recommendedName>
    <alternativeName>
        <fullName evidence="9">Triose-phosphate isomerase</fullName>
    </alternativeName>
</protein>
<dbReference type="CDD" id="cd00311">
    <property type="entry name" value="TIM"/>
    <property type="match status" value="1"/>
</dbReference>
<evidence type="ECO:0000256" key="1">
    <source>
        <dbReference type="ARBA" id="ARBA00004680"/>
    </source>
</evidence>
<dbReference type="Pfam" id="PF00121">
    <property type="entry name" value="TIM"/>
    <property type="match status" value="1"/>
</dbReference>
<evidence type="ECO:0000256" key="5">
    <source>
        <dbReference type="ARBA" id="ARBA00022432"/>
    </source>
</evidence>
<evidence type="ECO:0000313" key="11">
    <source>
        <dbReference type="EMBL" id="MBO8414090.1"/>
    </source>
</evidence>
<feature type="active site" description="Electrophile" evidence="9">
    <location>
        <position position="95"/>
    </location>
</feature>
<evidence type="ECO:0000313" key="12">
    <source>
        <dbReference type="Proteomes" id="UP000823629"/>
    </source>
</evidence>
<sequence>MRTKLLFGNWKMNSLKAECSAFLAESKNLLALSNSKHIEIGLAPSYLYLDQAIAEGNGITVYAQDVSDEEKGAYTGQVSVSMLLDHSVCGSLVGHSERRAYCNETDFKCNLKIKKLLKAGLGCIYCVGETLAEYDKGFAKDVIKAQIEVGLMNLKGLDLSKLVIAYEPVWSIGTGKNASEEIAQDICSYIRSLVKDMYGEEVASSMRILYGGSVKPENIHSYLKQNDVDGALVGGASLKADSFAKLIENC</sequence>
<reference evidence="11" key="2">
    <citation type="journal article" date="2021" name="PeerJ">
        <title>Extensive microbial diversity within the chicken gut microbiome revealed by metagenomics and culture.</title>
        <authorList>
            <person name="Gilroy R."/>
            <person name="Ravi A."/>
            <person name="Getino M."/>
            <person name="Pursley I."/>
            <person name="Horton D.L."/>
            <person name="Alikhan N.F."/>
            <person name="Baker D."/>
            <person name="Gharbi K."/>
            <person name="Hall N."/>
            <person name="Watson M."/>
            <person name="Adriaenssens E.M."/>
            <person name="Foster-Nyarko E."/>
            <person name="Jarju S."/>
            <person name="Secka A."/>
            <person name="Antonio M."/>
            <person name="Oren A."/>
            <person name="Chaudhuri R.R."/>
            <person name="La Ragione R."/>
            <person name="Hildebrand F."/>
            <person name="Pallen M.J."/>
        </authorList>
    </citation>
    <scope>NUCLEOTIDE SEQUENCE</scope>
    <source>
        <strain evidence="11">1748</strain>
    </source>
</reference>
<dbReference type="Gene3D" id="3.20.20.70">
    <property type="entry name" value="Aldolase class I"/>
    <property type="match status" value="1"/>
</dbReference>
<dbReference type="EC" id="5.3.1.1" evidence="3 9"/>
<dbReference type="GO" id="GO:0004807">
    <property type="term" value="F:triose-phosphate isomerase activity"/>
    <property type="evidence" value="ECO:0007669"/>
    <property type="project" value="UniProtKB-UniRule"/>
</dbReference>
<dbReference type="Proteomes" id="UP000823629">
    <property type="component" value="Unassembled WGS sequence"/>
</dbReference>
<evidence type="ECO:0000256" key="3">
    <source>
        <dbReference type="ARBA" id="ARBA00011940"/>
    </source>
</evidence>
<keyword evidence="6 9" id="KW-0963">Cytoplasm</keyword>
<comment type="subunit">
    <text evidence="9 10">Homodimer.</text>
</comment>
<keyword evidence="7 9" id="KW-0324">Glycolysis</keyword>
<dbReference type="SUPFAM" id="SSF51351">
    <property type="entry name" value="Triosephosphate isomerase (TIM)"/>
    <property type="match status" value="1"/>
</dbReference>
<dbReference type="HAMAP" id="MF_00147_B">
    <property type="entry name" value="TIM_B"/>
    <property type="match status" value="1"/>
</dbReference>
<dbReference type="PROSITE" id="PS00171">
    <property type="entry name" value="TIM_1"/>
    <property type="match status" value="1"/>
</dbReference>
<evidence type="ECO:0000256" key="2">
    <source>
        <dbReference type="ARBA" id="ARBA00007422"/>
    </source>
</evidence>
<accession>A0A9D9D8V6</accession>
<keyword evidence="8 9" id="KW-0413">Isomerase</keyword>
<comment type="similarity">
    <text evidence="2 9 10">Belongs to the triosephosphate isomerase family.</text>
</comment>
<dbReference type="GO" id="GO:0005829">
    <property type="term" value="C:cytosol"/>
    <property type="evidence" value="ECO:0007669"/>
    <property type="project" value="TreeGrafter"/>
</dbReference>
<feature type="binding site" evidence="9">
    <location>
        <begin position="234"/>
        <end position="235"/>
    </location>
    <ligand>
        <name>substrate</name>
    </ligand>
</feature>
<dbReference type="GO" id="GO:0046166">
    <property type="term" value="P:glyceraldehyde-3-phosphate biosynthetic process"/>
    <property type="evidence" value="ECO:0007669"/>
    <property type="project" value="TreeGrafter"/>
</dbReference>
<feature type="binding site" evidence="9">
    <location>
        <begin position="9"/>
        <end position="11"/>
    </location>
    <ligand>
        <name>substrate</name>
    </ligand>
</feature>
<dbReference type="PANTHER" id="PTHR21139:SF42">
    <property type="entry name" value="TRIOSEPHOSPHATE ISOMERASE"/>
    <property type="match status" value="1"/>
</dbReference>